<feature type="compositionally biased region" description="Low complexity" evidence="1">
    <location>
        <begin position="55"/>
        <end position="64"/>
    </location>
</feature>
<reference evidence="3 4" key="1">
    <citation type="submission" date="2024-05" db="EMBL/GenBank/DDBJ databases">
        <title>Genetic variation in Jamaican populations of the coffee berry borer (Hypothenemus hampei).</title>
        <authorList>
            <person name="Errbii M."/>
            <person name="Myrie A."/>
        </authorList>
    </citation>
    <scope>NUCLEOTIDE SEQUENCE [LARGE SCALE GENOMIC DNA]</scope>
    <source>
        <strain evidence="3">JA-Hopewell-2020-01-JO</strain>
        <tissue evidence="3">Whole body</tissue>
    </source>
</reference>
<dbReference type="Proteomes" id="UP001566132">
    <property type="component" value="Unassembled WGS sequence"/>
</dbReference>
<evidence type="ECO:0000256" key="2">
    <source>
        <dbReference type="SAM" id="SignalP"/>
    </source>
</evidence>
<feature type="compositionally biased region" description="Polar residues" evidence="1">
    <location>
        <begin position="323"/>
        <end position="334"/>
    </location>
</feature>
<accession>A0ABD1EPK6</accession>
<feature type="compositionally biased region" description="Polar residues" evidence="1">
    <location>
        <begin position="72"/>
        <end position="86"/>
    </location>
</feature>
<dbReference type="AlphaFoldDB" id="A0ABD1EPK6"/>
<feature type="compositionally biased region" description="Basic and acidic residues" evidence="1">
    <location>
        <begin position="100"/>
        <end position="109"/>
    </location>
</feature>
<keyword evidence="4" id="KW-1185">Reference proteome</keyword>
<comment type="caution">
    <text evidence="3">The sequence shown here is derived from an EMBL/GenBank/DDBJ whole genome shotgun (WGS) entry which is preliminary data.</text>
</comment>
<evidence type="ECO:0000313" key="4">
    <source>
        <dbReference type="Proteomes" id="UP001566132"/>
    </source>
</evidence>
<feature type="chain" id="PRO_5044759597" evidence="2">
    <location>
        <begin position="20"/>
        <end position="512"/>
    </location>
</feature>
<feature type="compositionally biased region" description="Acidic residues" evidence="1">
    <location>
        <begin position="110"/>
        <end position="146"/>
    </location>
</feature>
<feature type="region of interest" description="Disordered" evidence="1">
    <location>
        <begin position="31"/>
        <end position="232"/>
    </location>
</feature>
<name>A0ABD1EPK6_HYPHA</name>
<dbReference type="EMBL" id="JBDJPC010000006">
    <property type="protein sequence ID" value="KAL1498192.1"/>
    <property type="molecule type" value="Genomic_DNA"/>
</dbReference>
<evidence type="ECO:0000313" key="3">
    <source>
        <dbReference type="EMBL" id="KAL1498192.1"/>
    </source>
</evidence>
<feature type="compositionally biased region" description="Acidic residues" evidence="1">
    <location>
        <begin position="159"/>
        <end position="177"/>
    </location>
</feature>
<keyword evidence="2" id="KW-0732">Signal</keyword>
<proteinExistence type="predicted"/>
<feature type="compositionally biased region" description="Polar residues" evidence="1">
    <location>
        <begin position="184"/>
        <end position="203"/>
    </location>
</feature>
<protein>
    <submittedName>
        <fullName evidence="3">Uncharacterized protein</fullName>
    </submittedName>
</protein>
<organism evidence="3 4">
    <name type="scientific">Hypothenemus hampei</name>
    <name type="common">Coffee berry borer</name>
    <dbReference type="NCBI Taxonomy" id="57062"/>
    <lineage>
        <taxon>Eukaryota</taxon>
        <taxon>Metazoa</taxon>
        <taxon>Ecdysozoa</taxon>
        <taxon>Arthropoda</taxon>
        <taxon>Hexapoda</taxon>
        <taxon>Insecta</taxon>
        <taxon>Pterygota</taxon>
        <taxon>Neoptera</taxon>
        <taxon>Endopterygota</taxon>
        <taxon>Coleoptera</taxon>
        <taxon>Polyphaga</taxon>
        <taxon>Cucujiformia</taxon>
        <taxon>Curculionidae</taxon>
        <taxon>Scolytinae</taxon>
        <taxon>Hypothenemus</taxon>
    </lineage>
</organism>
<feature type="region of interest" description="Disordered" evidence="1">
    <location>
        <begin position="323"/>
        <end position="377"/>
    </location>
</feature>
<feature type="compositionally biased region" description="Basic residues" evidence="1">
    <location>
        <begin position="89"/>
        <end position="99"/>
    </location>
</feature>
<feature type="compositionally biased region" description="Basic residues" evidence="1">
    <location>
        <begin position="335"/>
        <end position="355"/>
    </location>
</feature>
<sequence>MRLYLFGTVLFCVAVFCQANPIIINAPDAQEDAKNLDKPQSSEIAKVKQQEESEIGQSSSTDNTETSEDAAPTTTEVNAIESTSLASVKKGRTHHHALNKAKETGRQSSDDDDDDDDDDILDDDDDDDDDTAADDADDDDDDDGGDYFDGLFDDILGGGDDDDDDDDDDDEDDEEESAPPAPSVVTNTAQLAQIPSPSQSSAENAIAQEEAPVPNSVVPEESDAENETGALKGQPKMPQIYITKYNKFVDAVLNRINRMLGKQYDPVRVKLLSQTQRENMKNKILKSNEPQITNKMGELQLARSEMTEPEFVLISKVGSTTTQEQLSTPTIIKTTHSRQNNRKKQPSNTKNKKPTRQTSTKPVKTKQSANNKNKQKAKATLFGLSTLKRDGDVTVMVMPDFTTVKSNFVLGPLTLRVEREIGTSGKRELRSATATTAEMFGRLNLKLVHGGVATLNSLRVLQPKQVRIDSQDDHDKTTEFMWKRSPQIASIVSQKLGAVARDMLKNEQNSKS</sequence>
<gene>
    <name evidence="3" type="ORF">ABEB36_009029</name>
</gene>
<evidence type="ECO:0000256" key="1">
    <source>
        <dbReference type="SAM" id="MobiDB-lite"/>
    </source>
</evidence>
<feature type="signal peptide" evidence="2">
    <location>
        <begin position="1"/>
        <end position="19"/>
    </location>
</feature>